<organism evidence="1 2">
    <name type="scientific">Cardiocondyla obscurior</name>
    <dbReference type="NCBI Taxonomy" id="286306"/>
    <lineage>
        <taxon>Eukaryota</taxon>
        <taxon>Metazoa</taxon>
        <taxon>Ecdysozoa</taxon>
        <taxon>Arthropoda</taxon>
        <taxon>Hexapoda</taxon>
        <taxon>Insecta</taxon>
        <taxon>Pterygota</taxon>
        <taxon>Neoptera</taxon>
        <taxon>Endopterygota</taxon>
        <taxon>Hymenoptera</taxon>
        <taxon>Apocrita</taxon>
        <taxon>Aculeata</taxon>
        <taxon>Formicoidea</taxon>
        <taxon>Formicidae</taxon>
        <taxon>Myrmicinae</taxon>
        <taxon>Cardiocondyla</taxon>
    </lineage>
</organism>
<accession>A0AAW2EH22</accession>
<proteinExistence type="predicted"/>
<reference evidence="1 2" key="1">
    <citation type="submission" date="2023-03" db="EMBL/GenBank/DDBJ databases">
        <title>High recombination rates correlate with genetic variation in Cardiocondyla obscurior ants.</title>
        <authorList>
            <person name="Errbii M."/>
        </authorList>
    </citation>
    <scope>NUCLEOTIDE SEQUENCE [LARGE SCALE GENOMIC DNA]</scope>
    <source>
        <strain evidence="1">Alpha-2009</strain>
        <tissue evidence="1">Whole body</tissue>
    </source>
</reference>
<dbReference type="AlphaFoldDB" id="A0AAW2EH22"/>
<gene>
    <name evidence="1" type="ORF">PUN28_018367</name>
</gene>
<dbReference type="EMBL" id="JADYXP020000022">
    <property type="protein sequence ID" value="KAL0103011.1"/>
    <property type="molecule type" value="Genomic_DNA"/>
</dbReference>
<dbReference type="Proteomes" id="UP001430953">
    <property type="component" value="Unassembled WGS sequence"/>
</dbReference>
<name>A0AAW2EH22_9HYME</name>
<evidence type="ECO:0000313" key="2">
    <source>
        <dbReference type="Proteomes" id="UP001430953"/>
    </source>
</evidence>
<evidence type="ECO:0000313" key="1">
    <source>
        <dbReference type="EMBL" id="KAL0103011.1"/>
    </source>
</evidence>
<sequence>MLLFTIKDSQRGRRRVNRVGREPGSRGLNKINSDHRYDRVEAGSSIRRILSKQNLFCLDRNPMEKLTWSGRRQVDKRSQVKLSTVFFREKHPSNYIEESVLCAKARYPILYSERRRRPRKGRASYTGGATPWIIIAE</sequence>
<keyword evidence="2" id="KW-1185">Reference proteome</keyword>
<comment type="caution">
    <text evidence="1">The sequence shown here is derived from an EMBL/GenBank/DDBJ whole genome shotgun (WGS) entry which is preliminary data.</text>
</comment>
<protein>
    <submittedName>
        <fullName evidence="1">Uncharacterized protein</fullName>
    </submittedName>
</protein>